<dbReference type="RefSeq" id="WP_011215932.1">
    <property type="nucleotide sequence ID" value="NZ_BAZA01000001.1"/>
</dbReference>
<dbReference type="AlphaFoldDB" id="A0A129BVS6"/>
<dbReference type="EMBL" id="UGOL01000001">
    <property type="protein sequence ID" value="STX80144.1"/>
    <property type="molecule type" value="Genomic_DNA"/>
</dbReference>
<dbReference type="Proteomes" id="UP000861567">
    <property type="component" value="Unassembled WGS sequence"/>
</dbReference>
<reference evidence="2" key="1">
    <citation type="journal article" date="2018" name="Genome Biol.">
        <title>SKESA: strategic k-mer extension for scrupulous assemblies.</title>
        <authorList>
            <person name="Souvorov A."/>
            <person name="Agarwala R."/>
            <person name="Lipman D.J."/>
        </authorList>
    </citation>
    <scope>NUCLEOTIDE SEQUENCE</scope>
    <source>
        <strain evidence="2">D3612</strain>
    </source>
</reference>
<proteinExistence type="predicted"/>
<evidence type="ECO:0000313" key="3">
    <source>
        <dbReference type="EMBL" id="STX80144.1"/>
    </source>
</evidence>
<reference evidence="3 4" key="2">
    <citation type="submission" date="2018-06" db="EMBL/GenBank/DDBJ databases">
        <authorList>
            <consortium name="Pathogen Informatics"/>
            <person name="Doyle S."/>
        </authorList>
    </citation>
    <scope>NUCLEOTIDE SEQUENCE [LARGE SCALE GENOMIC DNA]</scope>
    <source>
        <strain evidence="3 4">NCTC12000</strain>
    </source>
</reference>
<keyword evidence="1" id="KW-0732">Signal</keyword>
<feature type="chain" id="PRO_5014245316" evidence="1">
    <location>
        <begin position="19"/>
        <end position="80"/>
    </location>
</feature>
<reference evidence="2" key="3">
    <citation type="submission" date="2020-11" db="EMBL/GenBank/DDBJ databases">
        <authorList>
            <consortium name="NCBI Pathogen Detection Project"/>
        </authorList>
    </citation>
    <scope>NUCLEOTIDE SEQUENCE</scope>
    <source>
        <strain evidence="2">D3612</strain>
    </source>
</reference>
<organism evidence="2 5">
    <name type="scientific">Legionella pneumophila</name>
    <dbReference type="NCBI Taxonomy" id="446"/>
    <lineage>
        <taxon>Bacteria</taxon>
        <taxon>Pseudomonadati</taxon>
        <taxon>Pseudomonadota</taxon>
        <taxon>Gammaproteobacteria</taxon>
        <taxon>Legionellales</taxon>
        <taxon>Legionellaceae</taxon>
        <taxon>Legionella</taxon>
    </lineage>
</organism>
<sequence>MKTVLILIIFLCSFQIQAACKCNCDPTDNKMCASQNDLEHPCPSVCASPAPGMAPSFTACPVSRVTDPVTGVTRWVNMCN</sequence>
<evidence type="ECO:0000313" key="4">
    <source>
        <dbReference type="Proteomes" id="UP000254631"/>
    </source>
</evidence>
<protein>
    <submittedName>
        <fullName evidence="2">Uncharacterized protein</fullName>
    </submittedName>
</protein>
<name>A0A129BVS6_LEGPN</name>
<gene>
    <name evidence="2" type="ORF">I8Y58_000974</name>
    <name evidence="3" type="ORF">NCTC12000_02152</name>
</gene>
<evidence type="ECO:0000313" key="2">
    <source>
        <dbReference type="EMBL" id="HAT1595766.1"/>
    </source>
</evidence>
<dbReference type="Proteomes" id="UP000254631">
    <property type="component" value="Unassembled WGS sequence"/>
</dbReference>
<accession>A0A129BVS6</accession>
<dbReference type="EMBL" id="DACSEI010000007">
    <property type="protein sequence ID" value="HAT1595766.1"/>
    <property type="molecule type" value="Genomic_DNA"/>
</dbReference>
<evidence type="ECO:0000313" key="5">
    <source>
        <dbReference type="Proteomes" id="UP000861567"/>
    </source>
</evidence>
<evidence type="ECO:0000256" key="1">
    <source>
        <dbReference type="SAM" id="SignalP"/>
    </source>
</evidence>
<dbReference type="OMA" id="ASCKCNC"/>
<feature type="signal peptide" evidence="1">
    <location>
        <begin position="1"/>
        <end position="18"/>
    </location>
</feature>